<comment type="caution">
    <text evidence="8">The sequence shown here is derived from an EMBL/GenBank/DDBJ whole genome shotgun (WGS) entry which is preliminary data.</text>
</comment>
<dbReference type="InterPro" id="IPR024679">
    <property type="entry name" value="Ipi1_N"/>
</dbReference>
<evidence type="ECO:0000259" key="7">
    <source>
        <dbReference type="Pfam" id="PF25781"/>
    </source>
</evidence>
<dbReference type="PANTHER" id="PTHR16056:SF2">
    <property type="entry name" value="TESTIS-EXPRESSED PROTEIN 10"/>
    <property type="match status" value="1"/>
</dbReference>
<proteinExistence type="inferred from homology"/>
<sequence length="836" mass="94147">MVQLKSKPGNGQKKKPGDFKRPKRKVGRKVTPTNVTNATVQSRRINMTEQTLLVDKSGAAMTHRNQTLQDILTKVSHYNAHVRRDSFYSLKELVHLHPAILTSNIGVVVEKVLQGMVDDEEIVREACVSGWKEVIASLTASKSESSMAPFVQLIAVYFCSGLTHIKVSVRNDVLQHINAILDVPSFAHLFARSLSPEQSGRLVENFKDMISTKAPPVHVKNSYSLLAEKAKAKQSEMQAAVLKGRCFAVEVVHKLLQALDAIKLSTCRKDEKKELNLKNCPTLLIYPEVRLVGWSEIQEPTQKHTPDATQHWSTKAKAILPSLLSLWMECNSESSSWSPNLLKHMILIVKTVTIIISEAKRLDDSEEQRPFVESFFDDFPMSYPDDFVVDQSSVHLWKSLNLAIAQFGCECLHKKNTLELELRLATFLQSQLSDLVQSTDNRSAPHSSTLLKGRLQVLSALLEIKDHSDILESFTALYVSCPPNSAMFRVCTDFAIHHLEEVLNTKPYTTATFPSWDIVLEWMKQLGSYLLVLYQESHDEMYIKLFRVFIAVLKRLPGEYNNTPIIEAWLESIVVFFNSKSSMWFGRLDESAQVKAVALLYHVPNYPVEFLRNLAMCCKSTNVSVQAKSFLIDIITERGANGKFDRAALLSFYMSTLFADGNDALCPQVCQQLTWLHLGSSLPSILAPILSKQNIREKAYPLVLSYVTCLKSNATVYGMSSVIDTNERRPVPNSLEAHLIPSFSYVLCDTQSESLVELIVEGILYCNGVFIEVIRHLVNDNSSSNHILKLLRQSKLRAAVVLYVSDLIDTFSRVPSQDHQRQLQIELDLITKGHTA</sequence>
<organism evidence="8 9">
    <name type="scientific">Aphanomyces euteiches</name>
    <dbReference type="NCBI Taxonomy" id="100861"/>
    <lineage>
        <taxon>Eukaryota</taxon>
        <taxon>Sar</taxon>
        <taxon>Stramenopiles</taxon>
        <taxon>Oomycota</taxon>
        <taxon>Saprolegniomycetes</taxon>
        <taxon>Saprolegniales</taxon>
        <taxon>Verrucalvaceae</taxon>
        <taxon>Aphanomyces</taxon>
    </lineage>
</organism>
<evidence type="ECO:0000313" key="8">
    <source>
        <dbReference type="EMBL" id="KAF0735016.1"/>
    </source>
</evidence>
<comment type="similarity">
    <text evidence="3">Belongs to the IPI1/TEX10 family.</text>
</comment>
<evidence type="ECO:0000256" key="5">
    <source>
        <dbReference type="SAM" id="MobiDB-lite"/>
    </source>
</evidence>
<evidence type="ECO:0000256" key="1">
    <source>
        <dbReference type="ARBA" id="ARBA00004604"/>
    </source>
</evidence>
<feature type="region of interest" description="Disordered" evidence="5">
    <location>
        <begin position="1"/>
        <end position="30"/>
    </location>
</feature>
<feature type="domain" description="TEX10-like TPR repeats" evidence="7">
    <location>
        <begin position="587"/>
        <end position="663"/>
    </location>
</feature>
<feature type="domain" description="Pre-rRNA-processing protein Ipi1 N-terminal" evidence="6">
    <location>
        <begin position="147"/>
        <end position="240"/>
    </location>
</feature>
<dbReference type="Proteomes" id="UP000481153">
    <property type="component" value="Unassembled WGS sequence"/>
</dbReference>
<evidence type="ECO:0000256" key="2">
    <source>
        <dbReference type="ARBA" id="ARBA00004642"/>
    </source>
</evidence>
<gene>
    <name evidence="8" type="ORF">Ae201684_008487</name>
</gene>
<reference evidence="8 9" key="1">
    <citation type="submission" date="2019-07" db="EMBL/GenBank/DDBJ databases">
        <title>Genomics analysis of Aphanomyces spp. identifies a new class of oomycete effector associated with host adaptation.</title>
        <authorList>
            <person name="Gaulin E."/>
        </authorList>
    </citation>
    <scope>NUCLEOTIDE SEQUENCE [LARGE SCALE GENOMIC DNA]</scope>
    <source>
        <strain evidence="8 9">ATCC 201684</strain>
    </source>
</reference>
<dbReference type="EMBL" id="VJMJ01000102">
    <property type="protein sequence ID" value="KAF0735016.1"/>
    <property type="molecule type" value="Genomic_DNA"/>
</dbReference>
<protein>
    <submittedName>
        <fullName evidence="8">Uncharacterized protein</fullName>
    </submittedName>
</protein>
<evidence type="ECO:0000256" key="3">
    <source>
        <dbReference type="ARBA" id="ARBA00006427"/>
    </source>
</evidence>
<accession>A0A6G0X585</accession>
<keyword evidence="9" id="KW-1185">Reference proteome</keyword>
<comment type="subcellular location">
    <subcellularLocation>
        <location evidence="1">Nucleus</location>
        <location evidence="1">Nucleolus</location>
    </subcellularLocation>
    <subcellularLocation>
        <location evidence="2">Nucleus</location>
        <location evidence="2">Nucleoplasm</location>
    </subcellularLocation>
</comment>
<dbReference type="GO" id="GO:0005634">
    <property type="term" value="C:nucleus"/>
    <property type="evidence" value="ECO:0007669"/>
    <property type="project" value="UniProtKB-SubCell"/>
</dbReference>
<dbReference type="Pfam" id="PF25781">
    <property type="entry name" value="TPR_TEX10"/>
    <property type="match status" value="1"/>
</dbReference>
<dbReference type="AlphaFoldDB" id="A0A6G0X585"/>
<dbReference type="PANTHER" id="PTHR16056">
    <property type="entry name" value="REGULATOR OF MICROTUBULE DYNAMICS PROTEIN"/>
    <property type="match status" value="1"/>
</dbReference>
<dbReference type="InterPro" id="IPR011989">
    <property type="entry name" value="ARM-like"/>
</dbReference>
<evidence type="ECO:0000313" key="9">
    <source>
        <dbReference type="Proteomes" id="UP000481153"/>
    </source>
</evidence>
<evidence type="ECO:0000259" key="6">
    <source>
        <dbReference type="Pfam" id="PF12333"/>
    </source>
</evidence>
<dbReference type="SUPFAM" id="SSF48371">
    <property type="entry name" value="ARM repeat"/>
    <property type="match status" value="1"/>
</dbReference>
<dbReference type="InterPro" id="IPR057949">
    <property type="entry name" value="TPR_TEX10"/>
</dbReference>
<name>A0A6G0X585_9STRA</name>
<dbReference type="InterPro" id="IPR016024">
    <property type="entry name" value="ARM-type_fold"/>
</dbReference>
<dbReference type="VEuPathDB" id="FungiDB:AeMF1_000061"/>
<dbReference type="Pfam" id="PF12333">
    <property type="entry name" value="Ipi1_N"/>
    <property type="match status" value="1"/>
</dbReference>
<evidence type="ECO:0000256" key="4">
    <source>
        <dbReference type="ARBA" id="ARBA00023242"/>
    </source>
</evidence>
<keyword evidence="4" id="KW-0539">Nucleus</keyword>
<dbReference type="Gene3D" id="1.25.10.10">
    <property type="entry name" value="Leucine-rich Repeat Variant"/>
    <property type="match status" value="1"/>
</dbReference>